<evidence type="ECO:0000256" key="2">
    <source>
        <dbReference type="ARBA" id="ARBA00022884"/>
    </source>
</evidence>
<evidence type="ECO:0000256" key="4">
    <source>
        <dbReference type="ARBA" id="ARBA00023274"/>
    </source>
</evidence>
<dbReference type="EMBL" id="CP002069">
    <property type="protein sequence ID" value="ADI73740.1"/>
    <property type="molecule type" value="Genomic_DNA"/>
</dbReference>
<dbReference type="STRING" id="644295.Metev_0842"/>
<dbReference type="OrthoDB" id="7144at2157"/>
<evidence type="ECO:0000313" key="7">
    <source>
        <dbReference type="EMBL" id="ADI73740.1"/>
    </source>
</evidence>
<comment type="similarity">
    <text evidence="5">Belongs to the universal ribosomal protein uL6 family.</text>
</comment>
<dbReference type="NCBIfam" id="TIGR03653">
    <property type="entry name" value="uL6_arch"/>
    <property type="match status" value="1"/>
</dbReference>
<comment type="function">
    <text evidence="5">This protein binds to the 23S rRNA, and is important in its secondary structure. It is located near the subunit interface in the base of the L7/L12 stalk, and near the tRNA binding site of the peptidyltransferase center.</text>
</comment>
<accession>D7E8R9</accession>
<dbReference type="InterPro" id="IPR000702">
    <property type="entry name" value="Ribosomal_uL6-like"/>
</dbReference>
<name>D7E8R9_METEZ</name>
<dbReference type="PROSITE" id="PS00700">
    <property type="entry name" value="RIBOSOMAL_L6_2"/>
    <property type="match status" value="1"/>
</dbReference>
<dbReference type="GeneID" id="9346470"/>
<keyword evidence="8" id="KW-1185">Reference proteome</keyword>
<dbReference type="InterPro" id="IPR020040">
    <property type="entry name" value="Ribosomal_uL6_a/b-dom"/>
</dbReference>
<organism evidence="7 8">
    <name type="scientific">Methanohalobium evestigatum (strain ATCC BAA-1072 / DSM 3721 / NBRC 107634 / OCM 161 / Z-7303)</name>
    <dbReference type="NCBI Taxonomy" id="644295"/>
    <lineage>
        <taxon>Archaea</taxon>
        <taxon>Methanobacteriati</taxon>
        <taxon>Methanobacteriota</taxon>
        <taxon>Stenosarchaea group</taxon>
        <taxon>Methanomicrobia</taxon>
        <taxon>Methanosarcinales</taxon>
        <taxon>Methanosarcinaceae</taxon>
        <taxon>Methanohalobium</taxon>
    </lineage>
</organism>
<evidence type="ECO:0000256" key="3">
    <source>
        <dbReference type="ARBA" id="ARBA00022980"/>
    </source>
</evidence>
<dbReference type="Gene3D" id="3.90.930.12">
    <property type="entry name" value="Ribosomal protein L6, alpha-beta domain"/>
    <property type="match status" value="2"/>
</dbReference>
<dbReference type="Proteomes" id="UP000000391">
    <property type="component" value="Chromosome"/>
</dbReference>
<evidence type="ECO:0000313" key="8">
    <source>
        <dbReference type="Proteomes" id="UP000000391"/>
    </source>
</evidence>
<dbReference type="PIRSF" id="PIRSF002162">
    <property type="entry name" value="Ribosomal_L6"/>
    <property type="match status" value="1"/>
</dbReference>
<keyword evidence="1 5" id="KW-0699">rRNA-binding</keyword>
<dbReference type="GO" id="GO:0019843">
    <property type="term" value="F:rRNA binding"/>
    <property type="evidence" value="ECO:0007669"/>
    <property type="project" value="UniProtKB-UniRule"/>
</dbReference>
<dbReference type="HOGENOM" id="CLU_065464_0_0_2"/>
<dbReference type="GO" id="GO:0002181">
    <property type="term" value="P:cytoplasmic translation"/>
    <property type="evidence" value="ECO:0007669"/>
    <property type="project" value="TreeGrafter"/>
</dbReference>
<gene>
    <name evidence="5" type="primary">rpl6</name>
    <name evidence="7" type="ordered locus">Metev_0842</name>
</gene>
<keyword evidence="4 5" id="KW-0687">Ribonucleoprotein</keyword>
<feature type="domain" description="Large ribosomal subunit protein uL6 alpha-beta" evidence="6">
    <location>
        <begin position="11"/>
        <end position="83"/>
    </location>
</feature>
<protein>
    <recommendedName>
        <fullName evidence="5">Large ribosomal subunit protein uL6</fullName>
    </recommendedName>
</protein>
<dbReference type="AlphaFoldDB" id="D7E8R9"/>
<dbReference type="SUPFAM" id="SSF56053">
    <property type="entry name" value="Ribosomal protein L6"/>
    <property type="match status" value="2"/>
</dbReference>
<evidence type="ECO:0000259" key="6">
    <source>
        <dbReference type="Pfam" id="PF00347"/>
    </source>
</evidence>
<feature type="domain" description="Large ribosomal subunit protein uL6 alpha-beta" evidence="6">
    <location>
        <begin position="95"/>
        <end position="169"/>
    </location>
</feature>
<dbReference type="NCBIfam" id="NF004037">
    <property type="entry name" value="PRK05518.1"/>
    <property type="match status" value="1"/>
</dbReference>
<proteinExistence type="inferred from homology"/>
<dbReference type="HAMAP" id="MF_01365_A">
    <property type="entry name" value="Ribosomal_uL6_A"/>
    <property type="match status" value="1"/>
</dbReference>
<dbReference type="InterPro" id="IPR019907">
    <property type="entry name" value="Ribosomal_uL6_arc"/>
</dbReference>
<sequence>MAKELRTTVSIPEDITVSLDGKYLTVTGPKGTNKKFMWYPGVAITPTDSEVTIEALSTRRDKKAIIGTFAAHLRNMMTGVTEGFEYKMKVVYSHFPMQLKVDGNKFMISNFLGEKKPRVADIIGDTSVEINGDEIIITGINKEDVGQTAANIEQTTKINRFDPRIFQDGIYIVEKA</sequence>
<dbReference type="Pfam" id="PF00347">
    <property type="entry name" value="Ribosomal_L6"/>
    <property type="match status" value="2"/>
</dbReference>
<evidence type="ECO:0000256" key="5">
    <source>
        <dbReference type="HAMAP-Rule" id="MF_01365"/>
    </source>
</evidence>
<reference evidence="7 8" key="1">
    <citation type="submission" date="2010-06" db="EMBL/GenBank/DDBJ databases">
        <title>Complete sequence chromosome of Methanohalobium evestigatum Z-7303.</title>
        <authorList>
            <consortium name="US DOE Joint Genome Institute"/>
            <person name="Lucas S."/>
            <person name="Copeland A."/>
            <person name="Lapidus A."/>
            <person name="Cheng J.-F."/>
            <person name="Bruce D."/>
            <person name="Goodwin L."/>
            <person name="Pitluck S."/>
            <person name="Saunders E."/>
            <person name="Detter J.C."/>
            <person name="Han C."/>
            <person name="Tapia R."/>
            <person name="Land M."/>
            <person name="Hauser L."/>
            <person name="Kyrpides N."/>
            <person name="Mikhailova N."/>
            <person name="Sieprawska-Lupa M."/>
            <person name="Whitman W.B."/>
            <person name="Anderson I."/>
            <person name="Woyke T."/>
        </authorList>
    </citation>
    <scope>NUCLEOTIDE SEQUENCE [LARGE SCALE GENOMIC DNA]</scope>
    <source>
        <strain evidence="8">ATCC BAA-1072 / DSM 3721 / NBRC 107634 / OCM 161 / Z-7303</strain>
    </source>
</reference>
<comment type="subunit">
    <text evidence="5">Part of the 50S ribosomal subunit.</text>
</comment>
<dbReference type="RefSeq" id="WP_013194308.1">
    <property type="nucleotide sequence ID" value="NC_014253.1"/>
</dbReference>
<evidence type="ECO:0000256" key="1">
    <source>
        <dbReference type="ARBA" id="ARBA00022730"/>
    </source>
</evidence>
<dbReference type="InterPro" id="IPR002359">
    <property type="entry name" value="Ribosomal_uL6_CS2"/>
</dbReference>
<dbReference type="PANTHER" id="PTHR11655:SF16">
    <property type="entry name" value="60S RIBOSOMAL PROTEIN L9"/>
    <property type="match status" value="1"/>
</dbReference>
<keyword evidence="2 5" id="KW-0694">RNA-binding</keyword>
<dbReference type="KEGG" id="mev:Metev_0842"/>
<dbReference type="InterPro" id="IPR036789">
    <property type="entry name" value="Ribosomal_uL6-like_a/b-dom_sf"/>
</dbReference>
<dbReference type="PANTHER" id="PTHR11655">
    <property type="entry name" value="60S/50S RIBOSOMAL PROTEIN L6/L9"/>
    <property type="match status" value="1"/>
</dbReference>
<dbReference type="FunFam" id="3.90.930.12:FF:000008">
    <property type="entry name" value="50S ribosomal protein L6"/>
    <property type="match status" value="1"/>
</dbReference>
<dbReference type="GO" id="GO:0022625">
    <property type="term" value="C:cytosolic large ribosomal subunit"/>
    <property type="evidence" value="ECO:0007669"/>
    <property type="project" value="UniProtKB-UniRule"/>
</dbReference>
<dbReference type="GO" id="GO:0003735">
    <property type="term" value="F:structural constituent of ribosome"/>
    <property type="evidence" value="ECO:0007669"/>
    <property type="project" value="UniProtKB-UniRule"/>
</dbReference>
<keyword evidence="3 5" id="KW-0689">Ribosomal protein</keyword>